<dbReference type="AlphaFoldDB" id="A0A1L7W928"/>
<reference evidence="2" key="1">
    <citation type="journal article" date="2016" name="Genome Biol. Evol.">
        <title>Comparative 'omics' of the Fusarium fujikuroi species complex highlights differences in genetic potential and metabolite synthesis.</title>
        <authorList>
            <person name="Niehaus E.-M."/>
            <person name="Muensterkoetter M."/>
            <person name="Proctor R.H."/>
            <person name="Brown D.W."/>
            <person name="Sharon A."/>
            <person name="Idan Y."/>
            <person name="Oren-Young L."/>
            <person name="Sieber C.M."/>
            <person name="Novak O."/>
            <person name="Pencik A."/>
            <person name="Tarkowska D."/>
            <person name="Hromadova K."/>
            <person name="Freeman S."/>
            <person name="Maymon M."/>
            <person name="Elazar M."/>
            <person name="Youssef S.A."/>
            <person name="El-Shabrawy E.S.M."/>
            <person name="Shalaby A.B.A."/>
            <person name="Houterman P."/>
            <person name="Brock N.L."/>
            <person name="Burkhardt I."/>
            <person name="Tsavkelova E.A."/>
            <person name="Dickschat J.S."/>
            <person name="Galuszka P."/>
            <person name="Gueldener U."/>
            <person name="Tudzynski B."/>
        </authorList>
    </citation>
    <scope>NUCLEOTIDE SEQUENCE [LARGE SCALE GENOMIC DNA]</scope>
    <source>
        <strain evidence="2">ET1</strain>
    </source>
</reference>
<accession>A0A1L7W928</accession>
<keyword evidence="2" id="KW-1185">Reference proteome</keyword>
<gene>
    <name evidence="1" type="ORF">FPRO_12530</name>
</gene>
<comment type="caution">
    <text evidence="1">The sequence shown here is derived from an EMBL/GenBank/DDBJ whole genome shotgun (WGS) entry which is preliminary data.</text>
</comment>
<name>A0A1L7W928_FUSPR</name>
<dbReference type="RefSeq" id="XP_031089606.1">
    <property type="nucleotide sequence ID" value="XM_031224337.1"/>
</dbReference>
<proteinExistence type="predicted"/>
<dbReference type="EMBL" id="FJOF01000015">
    <property type="protein sequence ID" value="CZR49093.1"/>
    <property type="molecule type" value="Genomic_DNA"/>
</dbReference>
<dbReference type="GeneID" id="42057394"/>
<dbReference type="VEuPathDB" id="FungiDB:FPRO_12530"/>
<protein>
    <submittedName>
        <fullName evidence="1">Uncharacterized protein</fullName>
    </submittedName>
</protein>
<organism evidence="1 2">
    <name type="scientific">Fusarium proliferatum (strain ET1)</name>
    <name type="common">Orchid endophyte fungus</name>
    <dbReference type="NCBI Taxonomy" id="1227346"/>
    <lineage>
        <taxon>Eukaryota</taxon>
        <taxon>Fungi</taxon>
        <taxon>Dikarya</taxon>
        <taxon>Ascomycota</taxon>
        <taxon>Pezizomycotina</taxon>
        <taxon>Sordariomycetes</taxon>
        <taxon>Hypocreomycetidae</taxon>
        <taxon>Hypocreales</taxon>
        <taxon>Nectriaceae</taxon>
        <taxon>Fusarium</taxon>
        <taxon>Fusarium fujikuroi species complex</taxon>
    </lineage>
</organism>
<evidence type="ECO:0000313" key="2">
    <source>
        <dbReference type="Proteomes" id="UP000183971"/>
    </source>
</evidence>
<dbReference type="Proteomes" id="UP000183971">
    <property type="component" value="Unassembled WGS sequence"/>
</dbReference>
<evidence type="ECO:0000313" key="1">
    <source>
        <dbReference type="EMBL" id="CZR49093.1"/>
    </source>
</evidence>
<sequence>MAPFMDLYNQILSLLIQLRRSIKETKRTYPGAFNRNPDDRSGTIIPTPTEMAALVEHMLQVGPLVDALVIIATEDWDRRLAQDHRRQFLLLQEEVLQMLQDLKKLESTNQGNDGPSAGTVD</sequence>